<feature type="region of interest" description="Disordered" evidence="1">
    <location>
        <begin position="202"/>
        <end position="225"/>
    </location>
</feature>
<proteinExistence type="predicted"/>
<sequence>MRSVRGFIALLAGAAALSFPLAAQAANGYAADLSPETRTGHAPLGAVAVVEVAIHNYGPNTTESDTVAVEIVAPGGTVFGPDLEQRVTTGMCQVAVAHKHMTCKVEGELHPDGKGPGSDPGPIWGTFDFTVQACTTPGKVRAVYKHESKPGNNTAPLTVTVDGIIPCTRTSPPVSTPSAKPSASASVKATASASASASPSAAASASATEGPVESDFPVVPGGGAGGPDRILSTGGGIDSAGILSMGLIIGGAALLVLLVLVAAVVSLRGRGRDEIAPPAL</sequence>
<keyword evidence="5" id="KW-1185">Reference proteome</keyword>
<evidence type="ECO:0000313" key="4">
    <source>
        <dbReference type="EMBL" id="MBB5868730.1"/>
    </source>
</evidence>
<keyword evidence="2" id="KW-0472">Membrane</keyword>
<name>A0A841BPI4_9ACTN</name>
<dbReference type="RefSeq" id="WP_184834875.1">
    <property type="nucleotide sequence ID" value="NZ_JACHMN010000002.1"/>
</dbReference>
<evidence type="ECO:0000256" key="2">
    <source>
        <dbReference type="SAM" id="Phobius"/>
    </source>
</evidence>
<evidence type="ECO:0000313" key="5">
    <source>
        <dbReference type="Proteomes" id="UP000587527"/>
    </source>
</evidence>
<organism evidence="4 5">
    <name type="scientific">Allocatelliglobosispora scoriae</name>
    <dbReference type="NCBI Taxonomy" id="643052"/>
    <lineage>
        <taxon>Bacteria</taxon>
        <taxon>Bacillati</taxon>
        <taxon>Actinomycetota</taxon>
        <taxon>Actinomycetes</taxon>
        <taxon>Micromonosporales</taxon>
        <taxon>Micromonosporaceae</taxon>
        <taxon>Allocatelliglobosispora</taxon>
    </lineage>
</organism>
<evidence type="ECO:0000256" key="3">
    <source>
        <dbReference type="SAM" id="SignalP"/>
    </source>
</evidence>
<accession>A0A841BPI4</accession>
<evidence type="ECO:0000256" key="1">
    <source>
        <dbReference type="SAM" id="MobiDB-lite"/>
    </source>
</evidence>
<gene>
    <name evidence="4" type="ORF">F4553_002109</name>
</gene>
<reference evidence="4 5" key="1">
    <citation type="submission" date="2020-08" db="EMBL/GenBank/DDBJ databases">
        <title>Sequencing the genomes of 1000 actinobacteria strains.</title>
        <authorList>
            <person name="Klenk H.-P."/>
        </authorList>
    </citation>
    <scope>NUCLEOTIDE SEQUENCE [LARGE SCALE GENOMIC DNA]</scope>
    <source>
        <strain evidence="4 5">DSM 45362</strain>
    </source>
</reference>
<comment type="caution">
    <text evidence="4">The sequence shown here is derived from an EMBL/GenBank/DDBJ whole genome shotgun (WGS) entry which is preliminary data.</text>
</comment>
<keyword evidence="2" id="KW-0812">Transmembrane</keyword>
<keyword evidence="2" id="KW-1133">Transmembrane helix</keyword>
<dbReference type="AlphaFoldDB" id="A0A841BPI4"/>
<feature type="chain" id="PRO_5032891756" description="DUF11 domain-containing protein" evidence="3">
    <location>
        <begin position="26"/>
        <end position="280"/>
    </location>
</feature>
<feature type="transmembrane region" description="Helical" evidence="2">
    <location>
        <begin position="242"/>
        <end position="265"/>
    </location>
</feature>
<evidence type="ECO:0008006" key="6">
    <source>
        <dbReference type="Google" id="ProtNLM"/>
    </source>
</evidence>
<dbReference type="EMBL" id="JACHMN010000002">
    <property type="protein sequence ID" value="MBB5868730.1"/>
    <property type="molecule type" value="Genomic_DNA"/>
</dbReference>
<protein>
    <recommendedName>
        <fullName evidence="6">DUF11 domain-containing protein</fullName>
    </recommendedName>
</protein>
<feature type="signal peptide" evidence="3">
    <location>
        <begin position="1"/>
        <end position="25"/>
    </location>
</feature>
<keyword evidence="3" id="KW-0732">Signal</keyword>
<dbReference type="Proteomes" id="UP000587527">
    <property type="component" value="Unassembled WGS sequence"/>
</dbReference>